<sequence>MTMFYHSFKRPRSLSDLPEAADIVRGNSLTNSQPVYNQAAGLVFVPTQVSLSRWIYLSNTVLSQVEAMHKQIGGLRDKWPEIQTVIAQYMS</sequence>
<keyword evidence="2" id="KW-1185">Reference proteome</keyword>
<reference evidence="1" key="1">
    <citation type="journal article" date="2022" name="Int. J. Mol. Sci.">
        <title>Draft Genome of Tanacetum Coccineum: Genomic Comparison of Closely Related Tanacetum-Family Plants.</title>
        <authorList>
            <person name="Yamashiro T."/>
            <person name="Shiraishi A."/>
            <person name="Nakayama K."/>
            <person name="Satake H."/>
        </authorList>
    </citation>
    <scope>NUCLEOTIDE SEQUENCE</scope>
</reference>
<dbReference type="Proteomes" id="UP001151760">
    <property type="component" value="Unassembled WGS sequence"/>
</dbReference>
<reference evidence="1" key="2">
    <citation type="submission" date="2022-01" db="EMBL/GenBank/DDBJ databases">
        <authorList>
            <person name="Yamashiro T."/>
            <person name="Shiraishi A."/>
            <person name="Satake H."/>
            <person name="Nakayama K."/>
        </authorList>
    </citation>
    <scope>NUCLEOTIDE SEQUENCE</scope>
</reference>
<gene>
    <name evidence="1" type="ORF">Tco_0975758</name>
</gene>
<dbReference type="EMBL" id="BQNB010016251">
    <property type="protein sequence ID" value="GJT49601.1"/>
    <property type="molecule type" value="Genomic_DNA"/>
</dbReference>
<evidence type="ECO:0000313" key="2">
    <source>
        <dbReference type="Proteomes" id="UP001151760"/>
    </source>
</evidence>
<protein>
    <submittedName>
        <fullName evidence="1">Uncharacterized protein</fullName>
    </submittedName>
</protein>
<organism evidence="1 2">
    <name type="scientific">Tanacetum coccineum</name>
    <dbReference type="NCBI Taxonomy" id="301880"/>
    <lineage>
        <taxon>Eukaryota</taxon>
        <taxon>Viridiplantae</taxon>
        <taxon>Streptophyta</taxon>
        <taxon>Embryophyta</taxon>
        <taxon>Tracheophyta</taxon>
        <taxon>Spermatophyta</taxon>
        <taxon>Magnoliopsida</taxon>
        <taxon>eudicotyledons</taxon>
        <taxon>Gunneridae</taxon>
        <taxon>Pentapetalae</taxon>
        <taxon>asterids</taxon>
        <taxon>campanulids</taxon>
        <taxon>Asterales</taxon>
        <taxon>Asteraceae</taxon>
        <taxon>Asteroideae</taxon>
        <taxon>Anthemideae</taxon>
        <taxon>Anthemidinae</taxon>
        <taxon>Tanacetum</taxon>
    </lineage>
</organism>
<proteinExistence type="predicted"/>
<comment type="caution">
    <text evidence="1">The sequence shown here is derived from an EMBL/GenBank/DDBJ whole genome shotgun (WGS) entry which is preliminary data.</text>
</comment>
<accession>A0ABQ5EFH7</accession>
<evidence type="ECO:0000313" key="1">
    <source>
        <dbReference type="EMBL" id="GJT49601.1"/>
    </source>
</evidence>
<name>A0ABQ5EFH7_9ASTR</name>